<protein>
    <submittedName>
        <fullName evidence="1">Uncharacterized protein</fullName>
    </submittedName>
</protein>
<proteinExistence type="predicted"/>
<gene>
    <name evidence="1" type="ORF">PXH69_22035</name>
</gene>
<dbReference type="RefSeq" id="WP_097388289.1">
    <property type="nucleotide sequence ID" value="NZ_JARDXE010000014.1"/>
</dbReference>
<sequence length="165" mass="18179">MITQGLVDAEHHTFLISAADTDPTETYSEGQVFDAGNNLISVHTGIAYGPVNVTLEQLSGDDEMFLNGGPAIDLDAWDNVEEVHVVCRQPMLFITLSNEIVEEFGELTSPTGARCFRIATRGRAEHWDMDVDSATEDYLIQTWPAGSPSMIREIKATDGVWPVEH</sequence>
<evidence type="ECO:0000313" key="1">
    <source>
        <dbReference type="EMBL" id="MDE8647660.1"/>
    </source>
</evidence>
<reference evidence="1" key="1">
    <citation type="submission" date="2023-02" db="EMBL/GenBank/DDBJ databases">
        <title>A novel hydrolase synthesized by Rhodococcus erythropolis HQ is responsible for the detoxification of Zearalenone.</title>
        <authorList>
            <person name="Hu J."/>
            <person name="Xu J."/>
        </authorList>
    </citation>
    <scope>NUCLEOTIDE SEQUENCE</scope>
    <source>
        <strain evidence="1">HQ</strain>
    </source>
</reference>
<evidence type="ECO:0000313" key="2">
    <source>
        <dbReference type="Proteomes" id="UP001217325"/>
    </source>
</evidence>
<dbReference type="EMBL" id="JARDXE010000014">
    <property type="protein sequence ID" value="MDE8647660.1"/>
    <property type="molecule type" value="Genomic_DNA"/>
</dbReference>
<accession>A0AAW6LUN5</accession>
<name>A0AAW6LUN5_RHOSG</name>
<dbReference type="AlphaFoldDB" id="A0AAW6LUN5"/>
<comment type="caution">
    <text evidence="1">The sequence shown here is derived from an EMBL/GenBank/DDBJ whole genome shotgun (WGS) entry which is preliminary data.</text>
</comment>
<organism evidence="1 2">
    <name type="scientific">Rhodococcus qingshengii</name>
    <dbReference type="NCBI Taxonomy" id="334542"/>
    <lineage>
        <taxon>Bacteria</taxon>
        <taxon>Bacillati</taxon>
        <taxon>Actinomycetota</taxon>
        <taxon>Actinomycetes</taxon>
        <taxon>Mycobacteriales</taxon>
        <taxon>Nocardiaceae</taxon>
        <taxon>Rhodococcus</taxon>
        <taxon>Rhodococcus erythropolis group</taxon>
    </lineage>
</organism>
<dbReference type="Proteomes" id="UP001217325">
    <property type="component" value="Unassembled WGS sequence"/>
</dbReference>